<feature type="binding site" evidence="12">
    <location>
        <begin position="16"/>
        <end position="23"/>
    </location>
    <ligand>
        <name>ATP</name>
        <dbReference type="ChEBI" id="CHEBI:30616"/>
    </ligand>
</feature>
<feature type="domain" description="Thymidylate kinase-like" evidence="13">
    <location>
        <begin position="14"/>
        <end position="209"/>
    </location>
</feature>
<comment type="catalytic activity">
    <reaction evidence="10 12">
        <text>dTMP + ATP = dTDP + ADP</text>
        <dbReference type="Rhea" id="RHEA:13517"/>
        <dbReference type="ChEBI" id="CHEBI:30616"/>
        <dbReference type="ChEBI" id="CHEBI:58369"/>
        <dbReference type="ChEBI" id="CHEBI:63528"/>
        <dbReference type="ChEBI" id="CHEBI:456216"/>
        <dbReference type="EC" id="2.7.4.9"/>
    </reaction>
</comment>
<accession>Q9EZH7</accession>
<evidence type="ECO:0000256" key="6">
    <source>
        <dbReference type="ARBA" id="ARBA00022741"/>
    </source>
</evidence>
<evidence type="ECO:0000256" key="5">
    <source>
        <dbReference type="ARBA" id="ARBA00022727"/>
    </source>
</evidence>
<dbReference type="Gene3D" id="3.40.50.300">
    <property type="entry name" value="P-loop containing nucleotide triphosphate hydrolases"/>
    <property type="match status" value="1"/>
</dbReference>
<dbReference type="PANTHER" id="PTHR10344">
    <property type="entry name" value="THYMIDYLATE KINASE"/>
    <property type="match status" value="1"/>
</dbReference>
<keyword evidence="6 12" id="KW-0547">Nucleotide-binding</keyword>
<dbReference type="PROSITE" id="PS01331">
    <property type="entry name" value="THYMIDYLATE_KINASE"/>
    <property type="match status" value="1"/>
</dbReference>
<dbReference type="InterPro" id="IPR018094">
    <property type="entry name" value="Thymidylate_kinase"/>
</dbReference>
<dbReference type="NCBIfam" id="TIGR00041">
    <property type="entry name" value="DTMP_kinase"/>
    <property type="match status" value="1"/>
</dbReference>
<dbReference type="InterPro" id="IPR027417">
    <property type="entry name" value="P-loop_NTPase"/>
</dbReference>
<keyword evidence="7 12" id="KW-0418">Kinase</keyword>
<keyword evidence="8 12" id="KW-0067">ATP-binding</keyword>
<dbReference type="GO" id="GO:0005829">
    <property type="term" value="C:cytosol"/>
    <property type="evidence" value="ECO:0007669"/>
    <property type="project" value="TreeGrafter"/>
</dbReference>
<evidence type="ECO:0000256" key="3">
    <source>
        <dbReference type="ARBA" id="ARBA00017144"/>
    </source>
</evidence>
<evidence type="ECO:0000256" key="4">
    <source>
        <dbReference type="ARBA" id="ARBA00022679"/>
    </source>
</evidence>
<dbReference type="GO" id="GO:0004798">
    <property type="term" value="F:dTMP kinase activity"/>
    <property type="evidence" value="ECO:0007669"/>
    <property type="project" value="UniProtKB-UniRule"/>
</dbReference>
<evidence type="ECO:0000259" key="13">
    <source>
        <dbReference type="Pfam" id="PF02223"/>
    </source>
</evidence>
<dbReference type="InterPro" id="IPR039430">
    <property type="entry name" value="Thymidylate_kin-like_dom"/>
</dbReference>
<organism evidence="14">
    <name type="scientific">Xanthomonas albilineans</name>
    <dbReference type="NCBI Taxonomy" id="29447"/>
    <lineage>
        <taxon>Bacteria</taxon>
        <taxon>Pseudomonadati</taxon>
        <taxon>Pseudomonadota</taxon>
        <taxon>Gammaproteobacteria</taxon>
        <taxon>Lysobacterales</taxon>
        <taxon>Lysobacteraceae</taxon>
        <taxon>Xanthomonas</taxon>
    </lineage>
</organism>
<gene>
    <name evidence="12 14" type="primary">tmk</name>
</gene>
<evidence type="ECO:0000256" key="1">
    <source>
        <dbReference type="ARBA" id="ARBA00009776"/>
    </source>
</evidence>
<sequence length="226" mass="24882">MSEAVLRHHRFVSLEGGEGAGKTTAINAIRDWLQAQGHEVVLTREPGGTPLAERIRGLLLDMAPSSPETAVERLSAETELLLVFAARAQHVREVIRPALQRGAYVVSDRFTDSSYAYQGEGRGLDRAWIADLERRAVGLQPGLTLLLDLDVQIGRARTSGRDLWPDRIESEQDDFFQRVRAGFRQRATQDPQRFRVIDASQPPQAVAQAVAAALAAWVQGQQGLAP</sequence>
<evidence type="ECO:0000256" key="12">
    <source>
        <dbReference type="HAMAP-Rule" id="MF_00165"/>
    </source>
</evidence>
<keyword evidence="5 12" id="KW-0545">Nucleotide biosynthesis</keyword>
<evidence type="ECO:0000313" key="14">
    <source>
        <dbReference type="EMBL" id="AAG42374.1"/>
    </source>
</evidence>
<dbReference type="SUPFAM" id="SSF52540">
    <property type="entry name" value="P-loop containing nucleoside triphosphate hydrolases"/>
    <property type="match status" value="1"/>
</dbReference>
<dbReference type="InterPro" id="IPR018095">
    <property type="entry name" value="Thymidylate_kin_CS"/>
</dbReference>
<dbReference type="GO" id="GO:0005524">
    <property type="term" value="F:ATP binding"/>
    <property type="evidence" value="ECO:0007669"/>
    <property type="project" value="UniProtKB-UniRule"/>
</dbReference>
<dbReference type="GO" id="GO:0006235">
    <property type="term" value="P:dTTP biosynthetic process"/>
    <property type="evidence" value="ECO:0007669"/>
    <property type="project" value="UniProtKB-UniRule"/>
</dbReference>
<evidence type="ECO:0000256" key="2">
    <source>
        <dbReference type="ARBA" id="ARBA00012980"/>
    </source>
</evidence>
<protein>
    <recommendedName>
        <fullName evidence="3 12">Thymidylate kinase</fullName>
        <ecNumber evidence="2 12">2.7.4.9</ecNumber>
    </recommendedName>
    <alternativeName>
        <fullName evidence="9 12">dTMP kinase</fullName>
    </alternativeName>
</protein>
<name>Q9EZH7_XANAL</name>
<dbReference type="PANTHER" id="PTHR10344:SF4">
    <property type="entry name" value="UMP-CMP KINASE 2, MITOCHONDRIAL"/>
    <property type="match status" value="1"/>
</dbReference>
<dbReference type="GO" id="GO:0006227">
    <property type="term" value="P:dUDP biosynthetic process"/>
    <property type="evidence" value="ECO:0007669"/>
    <property type="project" value="TreeGrafter"/>
</dbReference>
<comment type="similarity">
    <text evidence="1 12">Belongs to the thymidylate kinase family.</text>
</comment>
<evidence type="ECO:0000256" key="7">
    <source>
        <dbReference type="ARBA" id="ARBA00022777"/>
    </source>
</evidence>
<evidence type="ECO:0000256" key="11">
    <source>
        <dbReference type="ARBA" id="ARBA00057735"/>
    </source>
</evidence>
<dbReference type="CDD" id="cd01672">
    <property type="entry name" value="TMPK"/>
    <property type="match status" value="1"/>
</dbReference>
<dbReference type="HAMAP" id="MF_00165">
    <property type="entry name" value="Thymidylate_kinase"/>
    <property type="match status" value="1"/>
</dbReference>
<proteinExistence type="inferred from homology"/>
<keyword evidence="4 12" id="KW-0808">Transferase</keyword>
<evidence type="ECO:0000256" key="8">
    <source>
        <dbReference type="ARBA" id="ARBA00022840"/>
    </source>
</evidence>
<comment type="function">
    <text evidence="11 12">Phosphorylation of dTMP to form dTDP in both de novo and salvage pathways of dTTP synthesis.</text>
</comment>
<dbReference type="FunFam" id="3.40.50.300:FF:000225">
    <property type="entry name" value="Thymidylate kinase"/>
    <property type="match status" value="1"/>
</dbReference>
<evidence type="ECO:0000256" key="10">
    <source>
        <dbReference type="ARBA" id="ARBA00048743"/>
    </source>
</evidence>
<evidence type="ECO:0000256" key="9">
    <source>
        <dbReference type="ARBA" id="ARBA00029962"/>
    </source>
</evidence>
<dbReference type="AlphaFoldDB" id="Q9EZH7"/>
<dbReference type="EMBL" id="AF294440">
    <property type="protein sequence ID" value="AAG42374.1"/>
    <property type="molecule type" value="Genomic_DNA"/>
</dbReference>
<reference evidence="14" key="1">
    <citation type="journal article" date="2000" name="FEMS Microbiol. Lett.">
        <title>Characterization of the acyl carrier protein gene and the fab gene locus in Xanthomonas albilineans.</title>
        <authorList>
            <person name="Huang G."/>
            <person name="Zhang L."/>
            <person name="Birch R.G."/>
        </authorList>
    </citation>
    <scope>NUCLEOTIDE SEQUENCE</scope>
</reference>
<dbReference type="EC" id="2.7.4.9" evidence="2 12"/>
<dbReference type="GO" id="GO:0006233">
    <property type="term" value="P:dTDP biosynthetic process"/>
    <property type="evidence" value="ECO:0007669"/>
    <property type="project" value="InterPro"/>
</dbReference>
<dbReference type="Pfam" id="PF02223">
    <property type="entry name" value="Thymidylate_kin"/>
    <property type="match status" value="1"/>
</dbReference>
<dbReference type="RefSeq" id="WP_045767117.1">
    <property type="nucleotide sequence ID" value="NZ_JZIG01000004.1"/>
</dbReference>